<evidence type="ECO:0000313" key="3">
    <source>
        <dbReference type="Proteomes" id="UP000235145"/>
    </source>
</evidence>
<dbReference type="PANTHER" id="PTHR35546">
    <property type="entry name" value="F-BOX PROTEIN INTERACTION DOMAIN PROTEIN-RELATED"/>
    <property type="match status" value="1"/>
</dbReference>
<proteinExistence type="predicted"/>
<dbReference type="PANTHER" id="PTHR35546:SF115">
    <property type="entry name" value="F-BOX DOMAIN-CONTAINING PROTEIN"/>
    <property type="match status" value="1"/>
</dbReference>
<evidence type="ECO:0000313" key="2">
    <source>
        <dbReference type="EMBL" id="KAJ0184708.1"/>
    </source>
</evidence>
<protein>
    <recommendedName>
        <fullName evidence="1">F-box protein At3g26010-like beta-propeller domain-containing protein</fullName>
    </recommendedName>
</protein>
<name>A0A9R1UCQ1_LACSA</name>
<organism evidence="2 3">
    <name type="scientific">Lactuca sativa</name>
    <name type="common">Garden lettuce</name>
    <dbReference type="NCBI Taxonomy" id="4236"/>
    <lineage>
        <taxon>Eukaryota</taxon>
        <taxon>Viridiplantae</taxon>
        <taxon>Streptophyta</taxon>
        <taxon>Embryophyta</taxon>
        <taxon>Tracheophyta</taxon>
        <taxon>Spermatophyta</taxon>
        <taxon>Magnoliopsida</taxon>
        <taxon>eudicotyledons</taxon>
        <taxon>Gunneridae</taxon>
        <taxon>Pentapetalae</taxon>
        <taxon>asterids</taxon>
        <taxon>campanulids</taxon>
        <taxon>Asterales</taxon>
        <taxon>Asteraceae</taxon>
        <taxon>Cichorioideae</taxon>
        <taxon>Cichorieae</taxon>
        <taxon>Lactucinae</taxon>
        <taxon>Lactuca</taxon>
    </lineage>
</organism>
<dbReference type="AlphaFoldDB" id="A0A9R1UCQ1"/>
<gene>
    <name evidence="2" type="ORF">LSAT_V11C900477480</name>
</gene>
<sequence>MDCPRYKVVCIRYIKRDEDRLQIQIYSSETGKWKISEQFFSAPYHTDFREGVYLHHAIHWVPSNGNPCYFKLDTEELKFLPSVVGVNGPIYFGESRGHLHLVSRKWADRGERHLQLNVYEMLNDYSGWFLKYRVELDELLNAYPQMIQTIKVIGRDQDPSIPQLYNYSVLDVVRGEEDDETFMAIFIPGKIIKYSMRKTSHIVTSL</sequence>
<accession>A0A9R1UCQ1</accession>
<evidence type="ECO:0000259" key="1">
    <source>
        <dbReference type="Pfam" id="PF24750"/>
    </source>
</evidence>
<feature type="domain" description="F-box protein At3g26010-like beta-propeller" evidence="1">
    <location>
        <begin position="6"/>
        <end position="63"/>
    </location>
</feature>
<comment type="caution">
    <text evidence="2">The sequence shown here is derived from an EMBL/GenBank/DDBJ whole genome shotgun (WGS) entry which is preliminary data.</text>
</comment>
<dbReference type="Pfam" id="PF24750">
    <property type="entry name" value="b-prop_At3g26010-like"/>
    <property type="match status" value="1"/>
</dbReference>
<dbReference type="InterPro" id="IPR055290">
    <property type="entry name" value="At3g26010-like"/>
</dbReference>
<dbReference type="Proteomes" id="UP000235145">
    <property type="component" value="Unassembled WGS sequence"/>
</dbReference>
<reference evidence="2 3" key="1">
    <citation type="journal article" date="2017" name="Nat. Commun.">
        <title>Genome assembly with in vitro proximity ligation data and whole-genome triplication in lettuce.</title>
        <authorList>
            <person name="Reyes-Chin-Wo S."/>
            <person name="Wang Z."/>
            <person name="Yang X."/>
            <person name="Kozik A."/>
            <person name="Arikit S."/>
            <person name="Song C."/>
            <person name="Xia L."/>
            <person name="Froenicke L."/>
            <person name="Lavelle D.O."/>
            <person name="Truco M.J."/>
            <person name="Xia R."/>
            <person name="Zhu S."/>
            <person name="Xu C."/>
            <person name="Xu H."/>
            <person name="Xu X."/>
            <person name="Cox K."/>
            <person name="Korf I."/>
            <person name="Meyers B.C."/>
            <person name="Michelmore R.W."/>
        </authorList>
    </citation>
    <scope>NUCLEOTIDE SEQUENCE [LARGE SCALE GENOMIC DNA]</scope>
    <source>
        <strain evidence="3">cv. Salinas</strain>
        <tissue evidence="2">Seedlings</tissue>
    </source>
</reference>
<keyword evidence="3" id="KW-1185">Reference proteome</keyword>
<dbReference type="EMBL" id="NBSK02000009">
    <property type="protein sequence ID" value="KAJ0184708.1"/>
    <property type="molecule type" value="Genomic_DNA"/>
</dbReference>
<dbReference type="InterPro" id="IPR056592">
    <property type="entry name" value="Beta-prop_At3g26010-like"/>
</dbReference>